<accession>A0ABD0NGZ0</accession>
<evidence type="ECO:0000313" key="2">
    <source>
        <dbReference type="EMBL" id="KAL0159603.1"/>
    </source>
</evidence>
<sequence length="56" mass="6213">AALLNSFPAIFDELLQMFTVQEVADMPSTVHIGQSMDVVKLQSIARTVDSRLFSFP</sequence>
<feature type="non-terminal residue" evidence="2">
    <location>
        <position position="56"/>
    </location>
</feature>
<evidence type="ECO:0000313" key="3">
    <source>
        <dbReference type="Proteomes" id="UP001529510"/>
    </source>
</evidence>
<gene>
    <name evidence="2" type="ORF">M9458_043328</name>
</gene>
<dbReference type="Proteomes" id="UP001529510">
    <property type="component" value="Unassembled WGS sequence"/>
</dbReference>
<reference evidence="2 3" key="1">
    <citation type="submission" date="2024-05" db="EMBL/GenBank/DDBJ databases">
        <title>Genome sequencing and assembly of Indian major carp, Cirrhinus mrigala (Hamilton, 1822).</title>
        <authorList>
            <person name="Mohindra V."/>
            <person name="Chowdhury L.M."/>
            <person name="Lal K."/>
            <person name="Jena J.K."/>
        </authorList>
    </citation>
    <scope>NUCLEOTIDE SEQUENCE [LARGE SCALE GENOMIC DNA]</scope>
    <source>
        <strain evidence="2">CM1030</strain>
        <tissue evidence="2">Blood</tissue>
    </source>
</reference>
<dbReference type="EMBL" id="JAMKFB020000022">
    <property type="protein sequence ID" value="KAL0159603.1"/>
    <property type="molecule type" value="Genomic_DNA"/>
</dbReference>
<keyword evidence="3" id="KW-1185">Reference proteome</keyword>
<evidence type="ECO:0000259" key="1">
    <source>
        <dbReference type="Pfam" id="PF23554"/>
    </source>
</evidence>
<organism evidence="2 3">
    <name type="scientific">Cirrhinus mrigala</name>
    <name type="common">Mrigala</name>
    <dbReference type="NCBI Taxonomy" id="683832"/>
    <lineage>
        <taxon>Eukaryota</taxon>
        <taxon>Metazoa</taxon>
        <taxon>Chordata</taxon>
        <taxon>Craniata</taxon>
        <taxon>Vertebrata</taxon>
        <taxon>Euteleostomi</taxon>
        <taxon>Actinopterygii</taxon>
        <taxon>Neopterygii</taxon>
        <taxon>Teleostei</taxon>
        <taxon>Ostariophysi</taxon>
        <taxon>Cypriniformes</taxon>
        <taxon>Cyprinidae</taxon>
        <taxon>Labeoninae</taxon>
        <taxon>Labeonini</taxon>
        <taxon>Cirrhinus</taxon>
    </lineage>
</organism>
<dbReference type="AlphaFoldDB" id="A0ABD0NGZ0"/>
<feature type="domain" description="Dedicator of cytokinesis TPR repeats region" evidence="1">
    <location>
        <begin position="1"/>
        <end position="55"/>
    </location>
</feature>
<comment type="caution">
    <text evidence="2">The sequence shown here is derived from an EMBL/GenBank/DDBJ whole genome shotgun (WGS) entry which is preliminary data.</text>
</comment>
<feature type="non-terminal residue" evidence="2">
    <location>
        <position position="1"/>
    </location>
</feature>
<proteinExistence type="predicted"/>
<protein>
    <recommendedName>
        <fullName evidence="1">Dedicator of cytokinesis TPR repeats region domain-containing protein</fullName>
    </recommendedName>
</protein>
<dbReference type="InterPro" id="IPR056372">
    <property type="entry name" value="TPR_DOCK"/>
</dbReference>
<dbReference type="Pfam" id="PF23554">
    <property type="entry name" value="TPR_DOCK"/>
    <property type="match status" value="1"/>
</dbReference>
<name>A0ABD0NGZ0_CIRMR</name>